<dbReference type="OrthoDB" id="8472909at2"/>
<sequence length="135" mass="15444">MLQHVFLTERAGKVARIPYKRPAESVIDLSAYWTERQAEVRRTVARNIHDISTALETTRDAIRTAVAHRLLEEALDALEELTRCTFGGADEAAPIVRTCFSARRREIVQEMYDLICRAYEQQTGVCVPRPEQQRA</sequence>
<proteinExistence type="predicted"/>
<keyword evidence="2" id="KW-1185">Reference proteome</keyword>
<gene>
    <name evidence="1" type="ORF">SAMN06265338_10811</name>
</gene>
<accession>A0A212RVH3</accession>
<dbReference type="RefSeq" id="WP_088521407.1">
    <property type="nucleotide sequence ID" value="NZ_FYDG01000008.1"/>
</dbReference>
<dbReference type="EMBL" id="FYDG01000008">
    <property type="protein sequence ID" value="SNB76748.1"/>
    <property type="molecule type" value="Genomic_DNA"/>
</dbReference>
<dbReference type="Proteomes" id="UP000198418">
    <property type="component" value="Unassembled WGS sequence"/>
</dbReference>
<name>A0A212RVH3_RHOAC</name>
<evidence type="ECO:0000313" key="1">
    <source>
        <dbReference type="EMBL" id="SNB76748.1"/>
    </source>
</evidence>
<reference evidence="2" key="1">
    <citation type="submission" date="2017-06" db="EMBL/GenBank/DDBJ databases">
        <authorList>
            <person name="Varghese N."/>
            <person name="Submissions S."/>
        </authorList>
    </citation>
    <scope>NUCLEOTIDE SEQUENCE [LARGE SCALE GENOMIC DNA]</scope>
    <source>
        <strain evidence="2">DSM 137</strain>
    </source>
</reference>
<organism evidence="1 2">
    <name type="scientific">Rhodoblastus acidophilus</name>
    <name type="common">Rhodopseudomonas acidophila</name>
    <dbReference type="NCBI Taxonomy" id="1074"/>
    <lineage>
        <taxon>Bacteria</taxon>
        <taxon>Pseudomonadati</taxon>
        <taxon>Pseudomonadota</taxon>
        <taxon>Alphaproteobacteria</taxon>
        <taxon>Hyphomicrobiales</taxon>
        <taxon>Rhodoblastaceae</taxon>
        <taxon>Rhodoblastus</taxon>
    </lineage>
</organism>
<dbReference type="AlphaFoldDB" id="A0A212RVH3"/>
<protein>
    <submittedName>
        <fullName evidence="1">Uncharacterized protein</fullName>
    </submittedName>
</protein>
<evidence type="ECO:0000313" key="2">
    <source>
        <dbReference type="Proteomes" id="UP000198418"/>
    </source>
</evidence>